<dbReference type="Ensembl" id="ENSLLET00000045910.1">
    <property type="protein sequence ID" value="ENSLLEP00000044136.1"/>
    <property type="gene ID" value="ENSLLEG00000028058.1"/>
</dbReference>
<dbReference type="OrthoDB" id="9909705at2759"/>
<dbReference type="Proteomes" id="UP000694569">
    <property type="component" value="Unplaced"/>
</dbReference>
<evidence type="ECO:0000256" key="1">
    <source>
        <dbReference type="SAM" id="MobiDB-lite"/>
    </source>
</evidence>
<sequence length="347" mass="38755">MVRGKKTEGGTQTPRKPSRSVPGPIDGFLSPPAPADFTSTRPDKMAAARGGPEQQQDPFLAISRLEKLVTALPTKTDLSAMMEEFRAGMHHELREVRVEVAGLTDRVGGLEDRANIPPEAPPSLLAELSDMKRKLDDLDNRGRRQNVRIRGLPESVITDDIATYVDALFVTLIQDPAITSVPVDRAHRVLRPMPPEGAPPRDVVCRISSGALKERVMSVARTQRQWLLDGHQLEFFQDLTPFTLAARKALRPITLQLRQRQIAYRWGFPFALHARTDGITAAIYRPADVPDFLTRLDLPPTLVINWEEGGYADRRVAADARPLRPQRRPRPLQVDRARSPSPEHLGE</sequence>
<evidence type="ECO:0000313" key="2">
    <source>
        <dbReference type="Ensembl" id="ENSLLEP00000044136.1"/>
    </source>
</evidence>
<reference evidence="2" key="1">
    <citation type="submission" date="2025-08" db="UniProtKB">
        <authorList>
            <consortium name="Ensembl"/>
        </authorList>
    </citation>
    <scope>IDENTIFICATION</scope>
</reference>
<dbReference type="PANTHER" id="PTHR11505">
    <property type="entry name" value="L1 TRANSPOSABLE ELEMENT-RELATED"/>
    <property type="match status" value="1"/>
</dbReference>
<protein>
    <submittedName>
        <fullName evidence="2">Uncharacterized protein</fullName>
    </submittedName>
</protein>
<dbReference type="GeneTree" id="ENSGT01010000228640"/>
<evidence type="ECO:0000313" key="3">
    <source>
        <dbReference type="Proteomes" id="UP000694569"/>
    </source>
</evidence>
<dbReference type="InterPro" id="IPR004244">
    <property type="entry name" value="Transposase_22"/>
</dbReference>
<reference evidence="2" key="2">
    <citation type="submission" date="2025-09" db="UniProtKB">
        <authorList>
            <consortium name="Ensembl"/>
        </authorList>
    </citation>
    <scope>IDENTIFICATION</scope>
</reference>
<organism evidence="2 3">
    <name type="scientific">Leptobrachium leishanense</name>
    <name type="common">Leishan spiny toad</name>
    <dbReference type="NCBI Taxonomy" id="445787"/>
    <lineage>
        <taxon>Eukaryota</taxon>
        <taxon>Metazoa</taxon>
        <taxon>Chordata</taxon>
        <taxon>Craniata</taxon>
        <taxon>Vertebrata</taxon>
        <taxon>Euteleostomi</taxon>
        <taxon>Amphibia</taxon>
        <taxon>Batrachia</taxon>
        <taxon>Anura</taxon>
        <taxon>Pelobatoidea</taxon>
        <taxon>Megophryidae</taxon>
        <taxon>Leptobrachium</taxon>
    </lineage>
</organism>
<feature type="region of interest" description="Disordered" evidence="1">
    <location>
        <begin position="317"/>
        <end position="347"/>
    </location>
</feature>
<name>A0A8C5WK07_9ANUR</name>
<feature type="region of interest" description="Disordered" evidence="1">
    <location>
        <begin position="1"/>
        <end position="57"/>
    </location>
</feature>
<keyword evidence="3" id="KW-1185">Reference proteome</keyword>
<dbReference type="AlphaFoldDB" id="A0A8C5WK07"/>
<proteinExistence type="predicted"/>
<dbReference type="Gene3D" id="3.30.70.1820">
    <property type="entry name" value="L1 transposable element, RRM domain"/>
    <property type="match status" value="1"/>
</dbReference>
<accession>A0A8C5WK07</accession>